<accession>A0A392WAK1</accession>
<dbReference type="Proteomes" id="UP000265520">
    <property type="component" value="Unassembled WGS sequence"/>
</dbReference>
<evidence type="ECO:0000256" key="1">
    <source>
        <dbReference type="SAM" id="MobiDB-lite"/>
    </source>
</evidence>
<organism evidence="2 3">
    <name type="scientific">Trifolium medium</name>
    <dbReference type="NCBI Taxonomy" id="97028"/>
    <lineage>
        <taxon>Eukaryota</taxon>
        <taxon>Viridiplantae</taxon>
        <taxon>Streptophyta</taxon>
        <taxon>Embryophyta</taxon>
        <taxon>Tracheophyta</taxon>
        <taxon>Spermatophyta</taxon>
        <taxon>Magnoliopsida</taxon>
        <taxon>eudicotyledons</taxon>
        <taxon>Gunneridae</taxon>
        <taxon>Pentapetalae</taxon>
        <taxon>rosids</taxon>
        <taxon>fabids</taxon>
        <taxon>Fabales</taxon>
        <taxon>Fabaceae</taxon>
        <taxon>Papilionoideae</taxon>
        <taxon>50 kb inversion clade</taxon>
        <taxon>NPAAA clade</taxon>
        <taxon>Hologalegina</taxon>
        <taxon>IRL clade</taxon>
        <taxon>Trifolieae</taxon>
        <taxon>Trifolium</taxon>
    </lineage>
</organism>
<feature type="non-terminal residue" evidence="2">
    <location>
        <position position="1"/>
    </location>
</feature>
<evidence type="ECO:0000313" key="2">
    <source>
        <dbReference type="EMBL" id="MCI97664.1"/>
    </source>
</evidence>
<keyword evidence="3" id="KW-1185">Reference proteome</keyword>
<dbReference type="EMBL" id="LXQA011450713">
    <property type="protein sequence ID" value="MCI97664.1"/>
    <property type="molecule type" value="Genomic_DNA"/>
</dbReference>
<name>A0A392WAK1_9FABA</name>
<evidence type="ECO:0000313" key="3">
    <source>
        <dbReference type="Proteomes" id="UP000265520"/>
    </source>
</evidence>
<feature type="region of interest" description="Disordered" evidence="1">
    <location>
        <begin position="44"/>
        <end position="64"/>
    </location>
</feature>
<sequence length="64" mass="7472">EFILLIHLALNFRQKPAELIRSHMSPTFSILVEQLPNLLRRHRLPRLKPPPETHTDSIATHAMQ</sequence>
<comment type="caution">
    <text evidence="2">The sequence shown here is derived from an EMBL/GenBank/DDBJ whole genome shotgun (WGS) entry which is preliminary data.</text>
</comment>
<proteinExistence type="predicted"/>
<reference evidence="2 3" key="1">
    <citation type="journal article" date="2018" name="Front. Plant Sci.">
        <title>Red Clover (Trifolium pratense) and Zigzag Clover (T. medium) - A Picture of Genomic Similarities and Differences.</title>
        <authorList>
            <person name="Dluhosova J."/>
            <person name="Istvanek J."/>
            <person name="Nedelnik J."/>
            <person name="Repkova J."/>
        </authorList>
    </citation>
    <scope>NUCLEOTIDE SEQUENCE [LARGE SCALE GENOMIC DNA]</scope>
    <source>
        <strain evidence="3">cv. 10/8</strain>
        <tissue evidence="2">Leaf</tissue>
    </source>
</reference>
<protein>
    <submittedName>
        <fullName evidence="2">Uncharacterized protein</fullName>
    </submittedName>
</protein>
<dbReference type="AlphaFoldDB" id="A0A392WAK1"/>